<proteinExistence type="predicted"/>
<accession>A0ABS8YH30</accession>
<name>A0ABS8YH30_9BACL</name>
<dbReference type="SUPFAM" id="SSF55729">
    <property type="entry name" value="Acyl-CoA N-acyltransferases (Nat)"/>
    <property type="match status" value="1"/>
</dbReference>
<dbReference type="EMBL" id="JAJNBZ010000006">
    <property type="protein sequence ID" value="MCE5169793.1"/>
    <property type="molecule type" value="Genomic_DNA"/>
</dbReference>
<organism evidence="1 2">
    <name type="scientific">Paenibacillus profundus</name>
    <dbReference type="NCBI Taxonomy" id="1173085"/>
    <lineage>
        <taxon>Bacteria</taxon>
        <taxon>Bacillati</taxon>
        <taxon>Bacillota</taxon>
        <taxon>Bacilli</taxon>
        <taxon>Bacillales</taxon>
        <taxon>Paenibacillaceae</taxon>
        <taxon>Paenibacillus</taxon>
    </lineage>
</organism>
<protein>
    <recommendedName>
        <fullName evidence="3">GNAT family N-acetyltransferase</fullName>
    </recommendedName>
</protein>
<keyword evidence="2" id="KW-1185">Reference proteome</keyword>
<gene>
    <name evidence="1" type="ORF">LQV63_10755</name>
</gene>
<sequence length="47" mass="5766">MEFHELQGERIKLIPLEFDHIPNLYEYSEHPEIWTHYPAKIRTLEDS</sequence>
<evidence type="ECO:0000313" key="1">
    <source>
        <dbReference type="EMBL" id="MCE5169793.1"/>
    </source>
</evidence>
<comment type="caution">
    <text evidence="1">The sequence shown here is derived from an EMBL/GenBank/DDBJ whole genome shotgun (WGS) entry which is preliminary data.</text>
</comment>
<dbReference type="Proteomes" id="UP001199916">
    <property type="component" value="Unassembled WGS sequence"/>
</dbReference>
<dbReference type="RefSeq" id="WP_233696688.1">
    <property type="nucleotide sequence ID" value="NZ_JAJNBZ010000006.1"/>
</dbReference>
<evidence type="ECO:0000313" key="2">
    <source>
        <dbReference type="Proteomes" id="UP001199916"/>
    </source>
</evidence>
<reference evidence="1 2" key="1">
    <citation type="submission" date="2021-11" db="EMBL/GenBank/DDBJ databases">
        <title>Draft genome sequence of Paenibacillus profundus YoMME, a new Gram-positive bacteria with exoelectrogenic properties.</title>
        <authorList>
            <person name="Hubenova Y."/>
            <person name="Hubenova E."/>
            <person name="Manasiev Y."/>
            <person name="Peykov S."/>
            <person name="Mitov M."/>
        </authorList>
    </citation>
    <scope>NUCLEOTIDE SEQUENCE [LARGE SCALE GENOMIC DNA]</scope>
    <source>
        <strain evidence="1 2">YoMME</strain>
    </source>
</reference>
<evidence type="ECO:0008006" key="3">
    <source>
        <dbReference type="Google" id="ProtNLM"/>
    </source>
</evidence>
<dbReference type="InterPro" id="IPR016181">
    <property type="entry name" value="Acyl_CoA_acyltransferase"/>
</dbReference>